<keyword evidence="3 5" id="KW-1133">Transmembrane helix</keyword>
<keyword evidence="4 5" id="KW-0472">Membrane</keyword>
<evidence type="ECO:0000256" key="4">
    <source>
        <dbReference type="ARBA" id="ARBA00023136"/>
    </source>
</evidence>
<feature type="domain" description="NnrU" evidence="6">
    <location>
        <begin position="4"/>
        <end position="204"/>
    </location>
</feature>
<evidence type="ECO:0000256" key="2">
    <source>
        <dbReference type="ARBA" id="ARBA00022692"/>
    </source>
</evidence>
<protein>
    <recommendedName>
        <fullName evidence="6">NnrU domain-containing protein</fullName>
    </recommendedName>
</protein>
<organism evidence="7 8">
    <name type="scientific">Azospirillum oleiclasticum</name>
    <dbReference type="NCBI Taxonomy" id="2735135"/>
    <lineage>
        <taxon>Bacteria</taxon>
        <taxon>Pseudomonadati</taxon>
        <taxon>Pseudomonadota</taxon>
        <taxon>Alphaproteobacteria</taxon>
        <taxon>Rhodospirillales</taxon>
        <taxon>Azospirillaceae</taxon>
        <taxon>Azospirillum</taxon>
    </lineage>
</organism>
<dbReference type="InterPro" id="IPR009915">
    <property type="entry name" value="NnrU_dom"/>
</dbReference>
<dbReference type="Pfam" id="PF07298">
    <property type="entry name" value="NnrU"/>
    <property type="match status" value="1"/>
</dbReference>
<name>A0ABX2TBG7_9PROT</name>
<gene>
    <name evidence="7" type="ORF">HND93_16855</name>
</gene>
<accession>A0ABX2TBG7</accession>
<reference evidence="7 8" key="1">
    <citation type="submission" date="2020-05" db="EMBL/GenBank/DDBJ databases">
        <title>Azospirillum oleiclasticum sp. nov, a nitrogen-fixing and heavy crude oil-emulsifying bacterium isolated from the crude oil of Yumen Oilfield.</title>
        <authorList>
            <person name="Wu D."/>
            <person name="Cai M."/>
            <person name="Zhang X."/>
        </authorList>
    </citation>
    <scope>NUCLEOTIDE SEQUENCE [LARGE SCALE GENOMIC DNA]</scope>
    <source>
        <strain evidence="7 8">ROY-1-1-2</strain>
    </source>
</reference>
<evidence type="ECO:0000256" key="3">
    <source>
        <dbReference type="ARBA" id="ARBA00022989"/>
    </source>
</evidence>
<comment type="subcellular location">
    <subcellularLocation>
        <location evidence="1">Membrane</location>
        <topology evidence="1">Multi-pass membrane protein</topology>
    </subcellularLocation>
</comment>
<feature type="transmembrane region" description="Helical" evidence="5">
    <location>
        <begin position="100"/>
        <end position="118"/>
    </location>
</feature>
<evidence type="ECO:0000256" key="1">
    <source>
        <dbReference type="ARBA" id="ARBA00004141"/>
    </source>
</evidence>
<sequence>MTPLIAAVLVLVASHTVPSHGAVRGAMTDRLGLRGFRTVHSLVSAAALAAVVVAYRAAEPGLWVWYPVFEARYATIAVMPVAAFLLVGRLTRRPGPEPCGVYRITTTPGSMAVLLWSLSHLAVAGDQRRVILFAGMLAIALVSLVRNAGLANPPGLAGTIPFARILAGRERLEPREIGLWRPVLALLLVAALLALHPLVFGVDPLAGLI</sequence>
<dbReference type="EMBL" id="JABFDB010000011">
    <property type="protein sequence ID" value="NYZ21387.1"/>
    <property type="molecule type" value="Genomic_DNA"/>
</dbReference>
<feature type="transmembrane region" description="Helical" evidence="5">
    <location>
        <begin position="70"/>
        <end position="88"/>
    </location>
</feature>
<keyword evidence="2 5" id="KW-0812">Transmembrane</keyword>
<evidence type="ECO:0000313" key="8">
    <source>
        <dbReference type="Proteomes" id="UP000584642"/>
    </source>
</evidence>
<comment type="caution">
    <text evidence="7">The sequence shown here is derived from an EMBL/GenBank/DDBJ whole genome shotgun (WGS) entry which is preliminary data.</text>
</comment>
<feature type="transmembrane region" description="Helical" evidence="5">
    <location>
        <begin position="37"/>
        <end position="58"/>
    </location>
</feature>
<feature type="transmembrane region" description="Helical" evidence="5">
    <location>
        <begin position="130"/>
        <end position="149"/>
    </location>
</feature>
<feature type="transmembrane region" description="Helical" evidence="5">
    <location>
        <begin position="179"/>
        <end position="202"/>
    </location>
</feature>
<evidence type="ECO:0000256" key="5">
    <source>
        <dbReference type="SAM" id="Phobius"/>
    </source>
</evidence>
<keyword evidence="8" id="KW-1185">Reference proteome</keyword>
<evidence type="ECO:0000313" key="7">
    <source>
        <dbReference type="EMBL" id="NYZ21387.1"/>
    </source>
</evidence>
<dbReference type="Proteomes" id="UP000584642">
    <property type="component" value="Unassembled WGS sequence"/>
</dbReference>
<dbReference type="RefSeq" id="WP_180283148.1">
    <property type="nucleotide sequence ID" value="NZ_JABFDB010000011.1"/>
</dbReference>
<proteinExistence type="predicted"/>
<evidence type="ECO:0000259" key="6">
    <source>
        <dbReference type="Pfam" id="PF07298"/>
    </source>
</evidence>